<dbReference type="EMBL" id="PGCJ01000033">
    <property type="protein sequence ID" value="PLW55387.1"/>
    <property type="molecule type" value="Genomic_DNA"/>
</dbReference>
<feature type="region of interest" description="Disordered" evidence="1">
    <location>
        <begin position="1"/>
        <end position="83"/>
    </location>
</feature>
<accession>A0A2N5VZJ8</accession>
<evidence type="ECO:0000256" key="1">
    <source>
        <dbReference type="SAM" id="MobiDB-lite"/>
    </source>
</evidence>
<feature type="compositionally biased region" description="Polar residues" evidence="1">
    <location>
        <begin position="39"/>
        <end position="53"/>
    </location>
</feature>
<dbReference type="AlphaFoldDB" id="A0A2N5VZJ8"/>
<comment type="caution">
    <text evidence="2">The sequence shown here is derived from an EMBL/GenBank/DDBJ whole genome shotgun (WGS) entry which is preliminary data.</text>
</comment>
<feature type="region of interest" description="Disordered" evidence="1">
    <location>
        <begin position="281"/>
        <end position="300"/>
    </location>
</feature>
<gene>
    <name evidence="2" type="ORF">PCANC_02349</name>
</gene>
<name>A0A2N5VZJ8_9BASI</name>
<evidence type="ECO:0000313" key="3">
    <source>
        <dbReference type="Proteomes" id="UP000235388"/>
    </source>
</evidence>
<evidence type="ECO:0000313" key="2">
    <source>
        <dbReference type="EMBL" id="PLW55387.1"/>
    </source>
</evidence>
<organism evidence="2 3">
    <name type="scientific">Puccinia coronata f. sp. avenae</name>
    <dbReference type="NCBI Taxonomy" id="200324"/>
    <lineage>
        <taxon>Eukaryota</taxon>
        <taxon>Fungi</taxon>
        <taxon>Dikarya</taxon>
        <taxon>Basidiomycota</taxon>
        <taxon>Pucciniomycotina</taxon>
        <taxon>Pucciniomycetes</taxon>
        <taxon>Pucciniales</taxon>
        <taxon>Pucciniaceae</taxon>
        <taxon>Puccinia</taxon>
    </lineage>
</organism>
<keyword evidence="3" id="KW-1185">Reference proteome</keyword>
<sequence length="403" mass="44939">MNHPGYHGTYKNPQSLAAPWPQQQPPSTMFWAPLPLTSHGYQSQPPHNDTFSQRIDGMSGNQDPWLYNRPLPPPNSQSFQPSHPLSAIYQQDPFHSRGPFDLSNTSSNVDLASSVAPQPYLQPHPQARCDSQPLPQINLLVLNQTQICQQPSIPSNQTSNNSHPKARPACLPDCQISRSELDDLYYEFRRDLHKLAIKNRIGPHLYFAHIVHSRKARAGTGISWNNFQHYDPEAKRLFAEFGKNEGGDRVSKLWAEKDVASKMRYRNIDYVTGLSQSNGEQIDSAAQDERHAPTNANQVSTANSCGSVAKIPQKETLASITSWALKVEAELKSFAFFHQVKGFFVLASCHPKSTIFKKGGSPLGTDFLAMIAKKDDAAGHFHTWVAGKAIQILNDVRTPVWTA</sequence>
<dbReference type="Proteomes" id="UP000235388">
    <property type="component" value="Unassembled WGS sequence"/>
</dbReference>
<proteinExistence type="predicted"/>
<reference evidence="2 3" key="1">
    <citation type="submission" date="2017-11" db="EMBL/GenBank/DDBJ databases">
        <title>De novo assembly and phasing of dikaryotic genomes from two isolates of Puccinia coronata f. sp. avenae, the causal agent of oat crown rust.</title>
        <authorList>
            <person name="Miller M.E."/>
            <person name="Zhang Y."/>
            <person name="Omidvar V."/>
            <person name="Sperschneider J."/>
            <person name="Schwessinger B."/>
            <person name="Raley C."/>
            <person name="Palmer J.M."/>
            <person name="Garnica D."/>
            <person name="Upadhyaya N."/>
            <person name="Rathjen J."/>
            <person name="Taylor J.M."/>
            <person name="Park R.F."/>
            <person name="Dodds P.N."/>
            <person name="Hirsch C.D."/>
            <person name="Kianian S.F."/>
            <person name="Figueroa M."/>
        </authorList>
    </citation>
    <scope>NUCLEOTIDE SEQUENCE [LARGE SCALE GENOMIC DNA]</scope>
    <source>
        <strain evidence="2">12NC29</strain>
    </source>
</reference>
<protein>
    <submittedName>
        <fullName evidence="2">Uncharacterized protein</fullName>
    </submittedName>
</protein>